<evidence type="ECO:0000313" key="1">
    <source>
        <dbReference type="EMBL" id="QUC07664.1"/>
    </source>
</evidence>
<dbReference type="SUPFAM" id="SSF56214">
    <property type="entry name" value="4'-phosphopantetheinyl transferase"/>
    <property type="match status" value="2"/>
</dbReference>
<organism evidence="1 2">
    <name type="scientific">Arachnia rubra</name>
    <dbReference type="NCBI Taxonomy" id="1547448"/>
    <lineage>
        <taxon>Bacteria</taxon>
        <taxon>Bacillati</taxon>
        <taxon>Actinomycetota</taxon>
        <taxon>Actinomycetes</taxon>
        <taxon>Propionibacteriales</taxon>
        <taxon>Propionibacteriaceae</taxon>
        <taxon>Arachnia</taxon>
    </lineage>
</organism>
<dbReference type="EMBL" id="CP072384">
    <property type="protein sequence ID" value="QUC07664.1"/>
    <property type="molecule type" value="Genomic_DNA"/>
</dbReference>
<accession>A0ABX7Y3C5</accession>
<name>A0ABX7Y3C5_9ACTN</name>
<protein>
    <recommendedName>
        <fullName evidence="3">4'-phosphopantetheinyl transferase domain-containing protein</fullName>
    </recommendedName>
</protein>
<evidence type="ECO:0000313" key="2">
    <source>
        <dbReference type="Proteomes" id="UP000678513"/>
    </source>
</evidence>
<dbReference type="InterPro" id="IPR037143">
    <property type="entry name" value="4-PPantetheinyl_Trfase_dom_sf"/>
</dbReference>
<reference evidence="1 2" key="1">
    <citation type="submission" date="2021-03" db="EMBL/GenBank/DDBJ databases">
        <title>Human Oral Microbial Genomes.</title>
        <authorList>
            <person name="Johnston C.D."/>
            <person name="Chen T."/>
            <person name="Dewhirst F.E."/>
        </authorList>
    </citation>
    <scope>NUCLEOTIDE SEQUENCE [LARGE SCALE GENOMIC DNA]</scope>
    <source>
        <strain evidence="1 2">DSMZ 100122</strain>
    </source>
</reference>
<evidence type="ECO:0008006" key="3">
    <source>
        <dbReference type="Google" id="ProtNLM"/>
    </source>
</evidence>
<sequence length="252" mass="27180">MATNWLRPPATGNHPGPRALGGCLGELSVADGPLIRAQWWLATPRTGLDDVTGWFSTAEWQRLARLRRPDDRLAQTLAHLVAKSLIADAPATSANAVPVISHDDAGRPISPTGDCISLSHSRRSVAAAVAAAGRGAVGIDVEDNARASELSAVKAILCHPAENWAQRPDELLRLWVAKEALVKTGAITLDRMRQVCLPGLAGPGGTLGESWEYRPAGPDTPAWWTCEWDQCRILAWRDRDCTGALATRRQRP</sequence>
<dbReference type="Gene3D" id="3.90.470.20">
    <property type="entry name" value="4'-phosphopantetheinyl transferase domain"/>
    <property type="match status" value="1"/>
</dbReference>
<keyword evidence="2" id="KW-1185">Reference proteome</keyword>
<dbReference type="Proteomes" id="UP000678513">
    <property type="component" value="Chromosome"/>
</dbReference>
<dbReference type="RefSeq" id="WP_212322328.1">
    <property type="nucleotide sequence ID" value="NZ_AP024463.1"/>
</dbReference>
<proteinExistence type="predicted"/>
<gene>
    <name evidence="1" type="ORF">J5A65_12125</name>
</gene>